<dbReference type="Gene3D" id="1.10.260.40">
    <property type="entry name" value="lambda repressor-like DNA-binding domains"/>
    <property type="match status" value="1"/>
</dbReference>
<accession>A0ABQ1R7H9</accession>
<gene>
    <name evidence="2" type="ORF">GCM10011357_15640</name>
</gene>
<evidence type="ECO:0000313" key="3">
    <source>
        <dbReference type="Proteomes" id="UP000614272"/>
    </source>
</evidence>
<keyword evidence="3" id="KW-1185">Reference proteome</keyword>
<comment type="caution">
    <text evidence="2">The sequence shown here is derived from an EMBL/GenBank/DDBJ whole genome shotgun (WGS) entry which is preliminary data.</text>
</comment>
<reference evidence="3" key="1">
    <citation type="journal article" date="2019" name="Int. J. Syst. Evol. Microbiol.">
        <title>The Global Catalogue of Microorganisms (GCM) 10K type strain sequencing project: providing services to taxonomists for standard genome sequencing and annotation.</title>
        <authorList>
            <consortium name="The Broad Institute Genomics Platform"/>
            <consortium name="The Broad Institute Genome Sequencing Center for Infectious Disease"/>
            <person name="Wu L."/>
            <person name="Ma J."/>
        </authorList>
    </citation>
    <scope>NUCLEOTIDE SEQUENCE [LARGE SCALE GENOMIC DNA]</scope>
    <source>
        <strain evidence="3">CGMCC 1.12923</strain>
    </source>
</reference>
<dbReference type="Pfam" id="PF01381">
    <property type="entry name" value="HTH_3"/>
    <property type="match status" value="1"/>
</dbReference>
<sequence length="92" mass="10043">MLNQRLASVLKPPKGPAHYVKRKIELRGLSPSRAAKMIGVNQSTLSRFLSGAALTPEMAAKLNKGLEMDIDTLFNLEAQRQADKAKHLAMAS</sequence>
<dbReference type="PROSITE" id="PS50943">
    <property type="entry name" value="HTH_CROC1"/>
    <property type="match status" value="1"/>
</dbReference>
<dbReference type="SUPFAM" id="SSF47413">
    <property type="entry name" value="lambda repressor-like DNA-binding domains"/>
    <property type="match status" value="1"/>
</dbReference>
<dbReference type="EMBL" id="BMGJ01000005">
    <property type="protein sequence ID" value="GGD61187.1"/>
    <property type="molecule type" value="Genomic_DNA"/>
</dbReference>
<protein>
    <recommendedName>
        <fullName evidence="1">HTH cro/C1-type domain-containing protein</fullName>
    </recommendedName>
</protein>
<dbReference type="InterPro" id="IPR001387">
    <property type="entry name" value="Cro/C1-type_HTH"/>
</dbReference>
<feature type="domain" description="HTH cro/C1-type" evidence="1">
    <location>
        <begin position="20"/>
        <end position="73"/>
    </location>
</feature>
<dbReference type="CDD" id="cd00093">
    <property type="entry name" value="HTH_XRE"/>
    <property type="match status" value="1"/>
</dbReference>
<dbReference type="RefSeq" id="WP_099033664.1">
    <property type="nucleotide sequence ID" value="NZ_BMGJ01000005.1"/>
</dbReference>
<organism evidence="2 3">
    <name type="scientific">Lacimicrobium alkaliphilum</name>
    <dbReference type="NCBI Taxonomy" id="1526571"/>
    <lineage>
        <taxon>Bacteria</taxon>
        <taxon>Pseudomonadati</taxon>
        <taxon>Pseudomonadota</taxon>
        <taxon>Gammaproteobacteria</taxon>
        <taxon>Alteromonadales</taxon>
        <taxon>Alteromonadaceae</taxon>
        <taxon>Lacimicrobium</taxon>
    </lineage>
</organism>
<dbReference type="InterPro" id="IPR010982">
    <property type="entry name" value="Lambda_DNA-bd_dom_sf"/>
</dbReference>
<dbReference type="SMART" id="SM00530">
    <property type="entry name" value="HTH_XRE"/>
    <property type="match status" value="1"/>
</dbReference>
<dbReference type="Proteomes" id="UP000614272">
    <property type="component" value="Unassembled WGS sequence"/>
</dbReference>
<evidence type="ECO:0000259" key="1">
    <source>
        <dbReference type="PROSITE" id="PS50943"/>
    </source>
</evidence>
<evidence type="ECO:0000313" key="2">
    <source>
        <dbReference type="EMBL" id="GGD61187.1"/>
    </source>
</evidence>
<proteinExistence type="predicted"/>
<name>A0ABQ1R7H9_9ALTE</name>